<feature type="domain" description="JmjC" evidence="2">
    <location>
        <begin position="113"/>
        <end position="277"/>
    </location>
</feature>
<dbReference type="PROSITE" id="PS51184">
    <property type="entry name" value="JMJC"/>
    <property type="match status" value="1"/>
</dbReference>
<dbReference type="GO" id="GO:0005737">
    <property type="term" value="C:cytoplasm"/>
    <property type="evidence" value="ECO:0000318"/>
    <property type="project" value="GO_Central"/>
</dbReference>
<dbReference type="GO" id="GO:0045905">
    <property type="term" value="P:positive regulation of translational termination"/>
    <property type="evidence" value="ECO:0000318"/>
    <property type="project" value="GO_Central"/>
</dbReference>
<evidence type="ECO:0000259" key="2">
    <source>
        <dbReference type="PROSITE" id="PS51184"/>
    </source>
</evidence>
<dbReference type="Proteomes" id="UP000001514">
    <property type="component" value="Unassembled WGS sequence"/>
</dbReference>
<name>D8RV87_SELML</name>
<sequence>INVGGCVPVEDGTSLSYQEFRGCYLLPNKPVLVTGLMEHWRASRDWVDDHGKPDLEFLARNFGGSKIQVAHCGEREFTDQKRLEMTVSEFVEHWKSDDPERRALLYLKDWHFVKEFPDYGAYETPIFFSDDWLNQFLDSNSWHSSGDTVPSSDYRFVYMGPAGTWTPLHADVFRSYSWSGNVCGRKLWHLLPPEQTPFLFDRHKKNTVYDIYGTVDEFPDFSKTSWTECIQNPGDIIFVPSGWYHQVTNLEDVISINHNWFNACNLHWVWRLLEDDYRDTVASIEDVRDISDDFETLCQRNLAANSGF</sequence>
<dbReference type="SUPFAM" id="SSF51197">
    <property type="entry name" value="Clavaminate synthase-like"/>
    <property type="match status" value="1"/>
</dbReference>
<organism evidence="4">
    <name type="scientific">Selaginella moellendorffii</name>
    <name type="common">Spikemoss</name>
    <dbReference type="NCBI Taxonomy" id="88036"/>
    <lineage>
        <taxon>Eukaryota</taxon>
        <taxon>Viridiplantae</taxon>
        <taxon>Streptophyta</taxon>
        <taxon>Embryophyta</taxon>
        <taxon>Tracheophyta</taxon>
        <taxon>Lycopodiopsida</taxon>
        <taxon>Selaginellales</taxon>
        <taxon>Selaginellaceae</taxon>
        <taxon>Selaginella</taxon>
    </lineage>
</organism>
<dbReference type="STRING" id="88036.D8RV87"/>
<evidence type="ECO:0000256" key="1">
    <source>
        <dbReference type="ARBA" id="ARBA00006801"/>
    </source>
</evidence>
<dbReference type="GO" id="GO:0010476">
    <property type="term" value="P:gibberellin mediated signaling pathway"/>
    <property type="evidence" value="ECO:0000318"/>
    <property type="project" value="GO_Central"/>
</dbReference>
<dbReference type="GO" id="GO:0005634">
    <property type="term" value="C:nucleus"/>
    <property type="evidence" value="ECO:0000318"/>
    <property type="project" value="GO_Central"/>
</dbReference>
<dbReference type="AlphaFoldDB" id="D8RV87"/>
<keyword evidence="4" id="KW-1185">Reference proteome</keyword>
<dbReference type="InterPro" id="IPR050910">
    <property type="entry name" value="JMJD6_ArgDemeth/LysHydrox"/>
</dbReference>
<dbReference type="Gene3D" id="2.60.120.650">
    <property type="entry name" value="Cupin"/>
    <property type="match status" value="1"/>
</dbReference>
<proteinExistence type="inferred from homology"/>
<dbReference type="InParanoid" id="D8RV87"/>
<dbReference type="GO" id="GO:0016706">
    <property type="term" value="F:2-oxoglutarate-dependent dioxygenase activity"/>
    <property type="evidence" value="ECO:0000318"/>
    <property type="project" value="GO_Central"/>
</dbReference>
<dbReference type="PANTHER" id="PTHR12480:SF6">
    <property type="entry name" value="2-OXOGLUTARATE AND IRON-DEPENDENT OXYGENASE JMJD4"/>
    <property type="match status" value="1"/>
</dbReference>
<evidence type="ECO:0000313" key="4">
    <source>
        <dbReference type="Proteomes" id="UP000001514"/>
    </source>
</evidence>
<dbReference type="OMA" id="TNIVGHK"/>
<dbReference type="InterPro" id="IPR041667">
    <property type="entry name" value="Cupin_8"/>
</dbReference>
<accession>D8RV87</accession>
<dbReference type="Pfam" id="PF13621">
    <property type="entry name" value="Cupin_8"/>
    <property type="match status" value="1"/>
</dbReference>
<dbReference type="Gramene" id="EFJ23915">
    <property type="protein sequence ID" value="EFJ23915"/>
    <property type="gene ID" value="SELMODRAFT_54256"/>
</dbReference>
<dbReference type="EMBL" id="GL377591">
    <property type="protein sequence ID" value="EFJ23915.1"/>
    <property type="molecule type" value="Genomic_DNA"/>
</dbReference>
<comment type="similarity">
    <text evidence="1">Belongs to the JARID1 histone demethylase family.</text>
</comment>
<dbReference type="eggNOG" id="KOG2131">
    <property type="taxonomic scope" value="Eukaryota"/>
</dbReference>
<feature type="non-terminal residue" evidence="3">
    <location>
        <position position="308"/>
    </location>
</feature>
<dbReference type="HOGENOM" id="CLU_016785_2_3_1"/>
<dbReference type="InterPro" id="IPR003347">
    <property type="entry name" value="JmjC_dom"/>
</dbReference>
<dbReference type="PANTHER" id="PTHR12480">
    <property type="entry name" value="ARGININE DEMETHYLASE AND LYSYL-HYDROXYLASE JMJD"/>
    <property type="match status" value="1"/>
</dbReference>
<dbReference type="SMART" id="SM00558">
    <property type="entry name" value="JmjC"/>
    <property type="match status" value="1"/>
</dbReference>
<dbReference type="GO" id="GO:0043565">
    <property type="term" value="F:sequence-specific DNA binding"/>
    <property type="evidence" value="ECO:0000318"/>
    <property type="project" value="GO_Central"/>
</dbReference>
<dbReference type="FunCoup" id="D8RV87">
    <property type="interactions" value="3945"/>
</dbReference>
<feature type="non-terminal residue" evidence="3">
    <location>
        <position position="1"/>
    </location>
</feature>
<gene>
    <name evidence="3" type="ORF">SELMODRAFT_54256</name>
</gene>
<dbReference type="OrthoDB" id="424465at2759"/>
<reference evidence="3 4" key="1">
    <citation type="journal article" date="2011" name="Science">
        <title>The Selaginella genome identifies genetic changes associated with the evolution of vascular plants.</title>
        <authorList>
            <person name="Banks J.A."/>
            <person name="Nishiyama T."/>
            <person name="Hasebe M."/>
            <person name="Bowman J.L."/>
            <person name="Gribskov M."/>
            <person name="dePamphilis C."/>
            <person name="Albert V.A."/>
            <person name="Aono N."/>
            <person name="Aoyama T."/>
            <person name="Ambrose B.A."/>
            <person name="Ashton N.W."/>
            <person name="Axtell M.J."/>
            <person name="Barker E."/>
            <person name="Barker M.S."/>
            <person name="Bennetzen J.L."/>
            <person name="Bonawitz N.D."/>
            <person name="Chapple C."/>
            <person name="Cheng C."/>
            <person name="Correa L.G."/>
            <person name="Dacre M."/>
            <person name="DeBarry J."/>
            <person name="Dreyer I."/>
            <person name="Elias M."/>
            <person name="Engstrom E.M."/>
            <person name="Estelle M."/>
            <person name="Feng L."/>
            <person name="Finet C."/>
            <person name="Floyd S.K."/>
            <person name="Frommer W.B."/>
            <person name="Fujita T."/>
            <person name="Gramzow L."/>
            <person name="Gutensohn M."/>
            <person name="Harholt J."/>
            <person name="Hattori M."/>
            <person name="Heyl A."/>
            <person name="Hirai T."/>
            <person name="Hiwatashi Y."/>
            <person name="Ishikawa M."/>
            <person name="Iwata M."/>
            <person name="Karol K.G."/>
            <person name="Koehler B."/>
            <person name="Kolukisaoglu U."/>
            <person name="Kubo M."/>
            <person name="Kurata T."/>
            <person name="Lalonde S."/>
            <person name="Li K."/>
            <person name="Li Y."/>
            <person name="Litt A."/>
            <person name="Lyons E."/>
            <person name="Manning G."/>
            <person name="Maruyama T."/>
            <person name="Michael T.P."/>
            <person name="Mikami K."/>
            <person name="Miyazaki S."/>
            <person name="Morinaga S."/>
            <person name="Murata T."/>
            <person name="Mueller-Roeber B."/>
            <person name="Nelson D.R."/>
            <person name="Obara M."/>
            <person name="Oguri Y."/>
            <person name="Olmstead R.G."/>
            <person name="Onodera N."/>
            <person name="Petersen B.L."/>
            <person name="Pils B."/>
            <person name="Prigge M."/>
            <person name="Rensing S.A."/>
            <person name="Riano-Pachon D.M."/>
            <person name="Roberts A.W."/>
            <person name="Sato Y."/>
            <person name="Scheller H.V."/>
            <person name="Schulz B."/>
            <person name="Schulz C."/>
            <person name="Shakirov E.V."/>
            <person name="Shibagaki N."/>
            <person name="Shinohara N."/>
            <person name="Shippen D.E."/>
            <person name="Soerensen I."/>
            <person name="Sotooka R."/>
            <person name="Sugimoto N."/>
            <person name="Sugita M."/>
            <person name="Sumikawa N."/>
            <person name="Tanurdzic M."/>
            <person name="Theissen G."/>
            <person name="Ulvskov P."/>
            <person name="Wakazuki S."/>
            <person name="Weng J.K."/>
            <person name="Willats W.W."/>
            <person name="Wipf D."/>
            <person name="Wolf P.G."/>
            <person name="Yang L."/>
            <person name="Zimmer A.D."/>
            <person name="Zhu Q."/>
            <person name="Mitros T."/>
            <person name="Hellsten U."/>
            <person name="Loque D."/>
            <person name="Otillar R."/>
            <person name="Salamov A."/>
            <person name="Schmutz J."/>
            <person name="Shapiro H."/>
            <person name="Lindquist E."/>
            <person name="Lucas S."/>
            <person name="Rokhsar D."/>
            <person name="Grigoriev I.V."/>
        </authorList>
    </citation>
    <scope>NUCLEOTIDE SEQUENCE [LARGE SCALE GENOMIC DNA]</scope>
</reference>
<dbReference type="KEGG" id="smo:SELMODRAFT_54256"/>
<evidence type="ECO:0000313" key="3">
    <source>
        <dbReference type="EMBL" id="EFJ23915.1"/>
    </source>
</evidence>
<protein>
    <recommendedName>
        <fullName evidence="2">JmjC domain-containing protein</fullName>
    </recommendedName>
</protein>